<organism evidence="3 4">
    <name type="scientific">Scophthalmus maximus</name>
    <name type="common">Turbot</name>
    <name type="synonym">Psetta maxima</name>
    <dbReference type="NCBI Taxonomy" id="52904"/>
    <lineage>
        <taxon>Eukaryota</taxon>
        <taxon>Metazoa</taxon>
        <taxon>Chordata</taxon>
        <taxon>Craniata</taxon>
        <taxon>Vertebrata</taxon>
        <taxon>Euteleostomi</taxon>
        <taxon>Actinopterygii</taxon>
        <taxon>Neopterygii</taxon>
        <taxon>Teleostei</taxon>
        <taxon>Neoteleostei</taxon>
        <taxon>Acanthomorphata</taxon>
        <taxon>Carangaria</taxon>
        <taxon>Pleuronectiformes</taxon>
        <taxon>Pleuronectoidei</taxon>
        <taxon>Scophthalmidae</taxon>
        <taxon>Scophthalmus</taxon>
    </lineage>
</organism>
<feature type="coiled-coil region" evidence="1">
    <location>
        <begin position="561"/>
        <end position="630"/>
    </location>
</feature>
<dbReference type="InterPro" id="IPR031809">
    <property type="entry name" value="CCDC158"/>
</dbReference>
<dbReference type="Proteomes" id="UP000694558">
    <property type="component" value="Chromosome 9"/>
</dbReference>
<feature type="coiled-coil region" evidence="1">
    <location>
        <begin position="410"/>
        <end position="437"/>
    </location>
</feature>
<reference evidence="3" key="2">
    <citation type="submission" date="2025-08" db="UniProtKB">
        <authorList>
            <consortium name="Ensembl"/>
        </authorList>
    </citation>
    <scope>IDENTIFICATION</scope>
</reference>
<dbReference type="PANTHER" id="PTHR47615">
    <property type="entry name" value="COILED-COIL DOMAIN-CONTAINING PROTEIN 158"/>
    <property type="match status" value="1"/>
</dbReference>
<proteinExistence type="predicted"/>
<feature type="coiled-coil region" evidence="1">
    <location>
        <begin position="193"/>
        <end position="266"/>
    </location>
</feature>
<evidence type="ECO:0000313" key="4">
    <source>
        <dbReference type="Proteomes" id="UP000694558"/>
    </source>
</evidence>
<name>A0A8D3A6U0_SCOMX</name>
<dbReference type="AlphaFoldDB" id="A0A8D3A6U0"/>
<evidence type="ECO:0000256" key="1">
    <source>
        <dbReference type="SAM" id="Coils"/>
    </source>
</evidence>
<feature type="compositionally biased region" description="Basic and acidic residues" evidence="2">
    <location>
        <begin position="855"/>
        <end position="864"/>
    </location>
</feature>
<feature type="compositionally biased region" description="Polar residues" evidence="2">
    <location>
        <begin position="282"/>
        <end position="293"/>
    </location>
</feature>
<feature type="compositionally biased region" description="Polar residues" evidence="2">
    <location>
        <begin position="1"/>
        <end position="20"/>
    </location>
</feature>
<evidence type="ECO:0008006" key="5">
    <source>
        <dbReference type="Google" id="ProtNLM"/>
    </source>
</evidence>
<protein>
    <recommendedName>
        <fullName evidence="5">Coiled-coil domain-containing protein 158-like</fullName>
    </recommendedName>
</protein>
<sequence>MSAGSQHSEPQRLVLSSSNGARGLHVESSRPKHRQRTQAAGATETDDTSLRLRFNSLSMDELSEELDRRTTETQRLQEEVENATKVALERFGCTYGINSSPGLSFFKHRFNIHDPPGDFTILPTHYQAAIQSADCDLDILNQEVAQRQIGSPGKDVLENAKDDCFQQLPELQRNQMQTHDQTEQETFSFDKAIVNLQTKLHEVQMEKDVLSELRLTESRKHVDQMEKMLRMLEELQNIKRAADQKLHETEDEASALNRKVETLEQIMKETYSSLLSHEKQRGNSTITSPNIITCSRPPSPAAKLTEDHNNETDKLQERLVVSVDLLASEGCSGVNNERTEELIASLCQEMALLTDKLSSSKHNSVSLSDNLELLKKLTGRQTSLHQCQIGELESTLTSHKDKVCCLERQLLHVRSQLADAQREREQSLQQTAELQSQLGQLKRCSEQQQCELQVEVKALGGWLEEAREQLHRVGKEKNCLQALLDRRTQEGRTAQELLREKDEELRLRQQEGQQHLSQCQTLQVEGETLRLKLEDREKLVDILRLQMESSVQMSAQHSCTIDSLHQENSLLRNQLNQHKLEIQHLRAELERHKSDLSTAAHERRQLLASVAEQSRRVQEESLEKKRLSTQLEFQRMQILTLTKEHEEQQRLRSCKNDEHEGVVLRLRSQLRDTRDELDQVRGTLRTLEGADGHGLQVAMDMQKEITSRREQVDSLQGRIQHLEETVEKLYQEKRHQSLESQRQLHELTFVKEEKKQLATELGALRSKDQQLRDRIEDLEAILHKMSASFADCQDFIQLQEQDFYRLKLQHALDLKASPARELRSLVKELRGVISENHRPHTYNSPADSSFHRRRSAPERVHRTTCSDKTEEVKAASRLRRRTCHSEPHFLTKAELNGKKMINKDSSEKVMARPGRGVWSPATAVRCTSTLQLLSLGRRSPVHSLLTSDPNS</sequence>
<gene>
    <name evidence="3" type="primary">LOC118314617</name>
</gene>
<accession>A0A8D3A6U0</accession>
<dbReference type="Pfam" id="PF15921">
    <property type="entry name" value="CCDC158"/>
    <property type="match status" value="2"/>
</dbReference>
<evidence type="ECO:0000313" key="3">
    <source>
        <dbReference type="Ensembl" id="ENSSMAP00000013445.2"/>
    </source>
</evidence>
<feature type="region of interest" description="Disordered" evidence="2">
    <location>
        <begin position="277"/>
        <end position="306"/>
    </location>
</feature>
<feature type="region of interest" description="Disordered" evidence="2">
    <location>
        <begin position="1"/>
        <end position="48"/>
    </location>
</feature>
<feature type="coiled-coil region" evidence="1">
    <location>
        <begin position="59"/>
        <end position="86"/>
    </location>
</feature>
<dbReference type="Ensembl" id="ENSSMAT00000013620.2">
    <property type="protein sequence ID" value="ENSSMAP00000013445.2"/>
    <property type="gene ID" value="ENSSMAG00000008267.2"/>
</dbReference>
<evidence type="ECO:0000256" key="2">
    <source>
        <dbReference type="SAM" id="MobiDB-lite"/>
    </source>
</evidence>
<keyword evidence="1" id="KW-0175">Coiled coil</keyword>
<dbReference type="GeneTree" id="ENSGT00390000013339"/>
<feature type="region of interest" description="Disordered" evidence="2">
    <location>
        <begin position="836"/>
        <end position="864"/>
    </location>
</feature>
<reference evidence="3" key="1">
    <citation type="submission" date="2023-05" db="EMBL/GenBank/DDBJ databases">
        <title>High-quality long-read genome of Scophthalmus maximus.</title>
        <authorList>
            <person name="Lien S."/>
            <person name="Martinez P."/>
        </authorList>
    </citation>
    <scope>NUCLEOTIDE SEQUENCE [LARGE SCALE GENOMIC DNA]</scope>
</reference>
<dbReference type="PANTHER" id="PTHR47615:SF1">
    <property type="entry name" value="COILED-COIL DOMAIN-CONTAINING PROTEIN 158"/>
    <property type="match status" value="1"/>
</dbReference>
<feature type="coiled-coil region" evidence="1">
    <location>
        <begin position="663"/>
        <end position="781"/>
    </location>
</feature>